<comment type="catalytic activity">
    <reaction evidence="9 11">
        <text>ATP + H2O = ADP + phosphate + H(+)</text>
        <dbReference type="Rhea" id="RHEA:13065"/>
        <dbReference type="ChEBI" id="CHEBI:15377"/>
        <dbReference type="ChEBI" id="CHEBI:15378"/>
        <dbReference type="ChEBI" id="CHEBI:30616"/>
        <dbReference type="ChEBI" id="CHEBI:43474"/>
        <dbReference type="ChEBI" id="CHEBI:456216"/>
        <dbReference type="EC" id="3.6.4.13"/>
    </reaction>
</comment>
<feature type="domain" description="Helicase C-terminal" evidence="14">
    <location>
        <begin position="479"/>
        <end position="676"/>
    </location>
</feature>
<evidence type="ECO:0000259" key="12">
    <source>
        <dbReference type="PROSITE" id="PS50188"/>
    </source>
</evidence>
<dbReference type="SUPFAM" id="SSF49899">
    <property type="entry name" value="Concanavalin A-like lectins/glucanases"/>
    <property type="match status" value="1"/>
</dbReference>
<comment type="similarity">
    <text evidence="1">Belongs to the DEAD box helicase family. DDX1 subfamily.</text>
</comment>
<dbReference type="OrthoDB" id="1735at2759"/>
<keyword evidence="6" id="KW-0269">Exonuclease</keyword>
<dbReference type="InterPro" id="IPR043136">
    <property type="entry name" value="B30.2/SPRY_sf"/>
</dbReference>
<protein>
    <recommendedName>
        <fullName evidence="11">ATP-dependent RNA helicase</fullName>
        <ecNumber evidence="11">3.6.4.13</ecNumber>
    </recommendedName>
</protein>
<evidence type="ECO:0000256" key="6">
    <source>
        <dbReference type="ARBA" id="ARBA00022839"/>
    </source>
</evidence>
<dbReference type="InterPro" id="IPR014014">
    <property type="entry name" value="RNA_helicase_DEAD_Q_motif"/>
</dbReference>
<dbReference type="GO" id="GO:0005524">
    <property type="term" value="F:ATP binding"/>
    <property type="evidence" value="ECO:0007669"/>
    <property type="project" value="UniProtKB-UniRule"/>
</dbReference>
<evidence type="ECO:0000313" key="16">
    <source>
        <dbReference type="EMBL" id="CDW48759.1"/>
    </source>
</evidence>
<evidence type="ECO:0000259" key="14">
    <source>
        <dbReference type="PROSITE" id="PS51194"/>
    </source>
</evidence>
<feature type="domain" description="DEAD-box RNA helicase Q" evidence="15">
    <location>
        <begin position="2"/>
        <end position="30"/>
    </location>
</feature>
<dbReference type="InterPro" id="IPR001650">
    <property type="entry name" value="Helicase_C-like"/>
</dbReference>
<dbReference type="SMART" id="SM00449">
    <property type="entry name" value="SPRY"/>
    <property type="match status" value="1"/>
</dbReference>
<dbReference type="SMART" id="SM00487">
    <property type="entry name" value="DEXDc"/>
    <property type="match status" value="1"/>
</dbReference>
<evidence type="ECO:0000259" key="13">
    <source>
        <dbReference type="PROSITE" id="PS51192"/>
    </source>
</evidence>
<dbReference type="InterPro" id="IPR011545">
    <property type="entry name" value="DEAD/DEAH_box_helicase_dom"/>
</dbReference>
<dbReference type="SUPFAM" id="SSF52540">
    <property type="entry name" value="P-loop containing nucleoside triphosphate hydrolases"/>
    <property type="match status" value="2"/>
</dbReference>
<dbReference type="EMBL" id="HACA01031398">
    <property type="protein sequence ID" value="CDW48759.1"/>
    <property type="molecule type" value="Transcribed_RNA"/>
</dbReference>
<evidence type="ECO:0000256" key="1">
    <source>
        <dbReference type="ARBA" id="ARBA00008765"/>
    </source>
</evidence>
<feature type="domain" description="Helicase ATP-binding" evidence="13">
    <location>
        <begin position="275"/>
        <end position="424"/>
    </location>
</feature>
<dbReference type="Pfam" id="PF00270">
    <property type="entry name" value="DEAD"/>
    <property type="match status" value="2"/>
</dbReference>
<dbReference type="KEGG" id="lsm:121119124"/>
<accession>A0A0K2VE57</accession>
<dbReference type="InterPro" id="IPR003877">
    <property type="entry name" value="SPRY_dom"/>
</dbReference>
<evidence type="ECO:0000256" key="9">
    <source>
        <dbReference type="ARBA" id="ARBA00047984"/>
    </source>
</evidence>
<dbReference type="GO" id="GO:0003724">
    <property type="term" value="F:RNA helicase activity"/>
    <property type="evidence" value="ECO:0007669"/>
    <property type="project" value="UniProtKB-EC"/>
</dbReference>
<dbReference type="PROSITE" id="PS50188">
    <property type="entry name" value="B302_SPRY"/>
    <property type="match status" value="1"/>
</dbReference>
<keyword evidence="4 11" id="KW-0378">Hydrolase</keyword>
<dbReference type="InterPro" id="IPR001870">
    <property type="entry name" value="B30.2/SPRY"/>
</dbReference>
<evidence type="ECO:0000256" key="10">
    <source>
        <dbReference type="PROSITE-ProRule" id="PRU00552"/>
    </source>
</evidence>
<keyword evidence="5 11" id="KW-0347">Helicase</keyword>
<dbReference type="PROSITE" id="PS51194">
    <property type="entry name" value="HELICASE_CTER"/>
    <property type="match status" value="1"/>
</dbReference>
<dbReference type="FunFam" id="3.40.50.300:FF:000708">
    <property type="entry name" value="ATP-dependent RNA helicase DDX1"/>
    <property type="match status" value="1"/>
</dbReference>
<dbReference type="GO" id="GO:0003723">
    <property type="term" value="F:RNA binding"/>
    <property type="evidence" value="ECO:0007669"/>
    <property type="project" value="UniProtKB-UniRule"/>
</dbReference>
<dbReference type="Gene3D" id="3.40.50.300">
    <property type="entry name" value="P-loop containing nucleotide triphosphate hydrolases"/>
    <property type="match status" value="3"/>
</dbReference>
<dbReference type="FunFam" id="3.40.50.300:FF:000652">
    <property type="entry name" value="ATP-dependent RNA helicase DDX1"/>
    <property type="match status" value="1"/>
</dbReference>
<evidence type="ECO:0000256" key="5">
    <source>
        <dbReference type="ARBA" id="ARBA00022806"/>
    </source>
</evidence>
<feature type="domain" description="B30.2/SPRY" evidence="12">
    <location>
        <begin position="59"/>
        <end position="245"/>
    </location>
</feature>
<evidence type="ECO:0000256" key="4">
    <source>
        <dbReference type="ARBA" id="ARBA00022801"/>
    </source>
</evidence>
<dbReference type="InterPro" id="IPR013320">
    <property type="entry name" value="ConA-like_dom_sf"/>
</dbReference>
<evidence type="ECO:0000256" key="7">
    <source>
        <dbReference type="ARBA" id="ARBA00022840"/>
    </source>
</evidence>
<dbReference type="Pfam" id="PF00622">
    <property type="entry name" value="SPRY"/>
    <property type="match status" value="1"/>
</dbReference>
<evidence type="ECO:0000259" key="15">
    <source>
        <dbReference type="PROSITE" id="PS51195"/>
    </source>
</evidence>
<keyword evidence="7 11" id="KW-0067">ATP-binding</keyword>
<comment type="domain">
    <text evidence="11">The helicase domain is involved in the stimulation of RELA transcriptional activity.</text>
</comment>
<keyword evidence="2" id="KW-0540">Nuclease</keyword>
<organism evidence="16">
    <name type="scientific">Lepeophtheirus salmonis</name>
    <name type="common">Salmon louse</name>
    <name type="synonym">Caligus salmonis</name>
    <dbReference type="NCBI Taxonomy" id="72036"/>
    <lineage>
        <taxon>Eukaryota</taxon>
        <taxon>Metazoa</taxon>
        <taxon>Ecdysozoa</taxon>
        <taxon>Arthropoda</taxon>
        <taxon>Crustacea</taxon>
        <taxon>Multicrustacea</taxon>
        <taxon>Hexanauplia</taxon>
        <taxon>Copepoda</taxon>
        <taxon>Siphonostomatoida</taxon>
        <taxon>Caligidae</taxon>
        <taxon>Lepeophtheirus</taxon>
    </lineage>
</organism>
<evidence type="ECO:0000256" key="3">
    <source>
        <dbReference type="ARBA" id="ARBA00022741"/>
    </source>
</evidence>
<sequence>MTAFEEFGVMPEIAASVDEMGWHLPTDIQSEAIGQILGGGDVLMAAETGSGKTGAFCIPLLQVTWEFLRDLSNPKKGKKDAGGDDQGWKLSINDRGSEFTLLPGALRCQSRHLKDWHGGRTCQGVAGIGKYYFETYVKDEGICRVGVSCGSANLNLGTCKKGYGFGGTGKKSNNRQFDDYGESYGKASVIGCFLDLNNGDISFSKDGKHLGTAFKISQDQKREAFFPTVSLKNSELELNFGDSPFKYPPSNGFIAFSKAESKDVVKNPRAPSSKILTKINNAPLAIIIEPSRELAQQTCNQIKLFKTHMEQPFVKELLVVGGADIKSQIAELKSGIDIVIGTPGRLEDLVNSGHLSLEQVRFFVLDEADGLLKSGYENMIVRFHGNIPKMTSDGSRLQMIVCSATLHSFEVKKLAEKLMHFPTWVDLKGQDSVPDTVHHVIVKVNPEVDHSAFNNRYLIQTDGVHKNDRTGTGITTPEGLSEAAKMLKGEYCVRAIDEHKMDHGIIFCRTKVDCDNLERHFNKIGGGSKNSANPYSCVCLHSDRTPNERTSNLAKFKNKEVKFLICTDVAARGLDIKGLPFMINMTLPDEKSNYVHRIGRVGRAERMGLAISLISTVKEKVWYHGCPKRGKGCYNTNLTSNGGCCIWYNEIQCLADIEEHLGITIQQVSTEIRIKADEFDGKVVYGAKRKELGTGYIGHASELAPTLAELQRLEKEAQTKFLRKLYGKA</sequence>
<comment type="function">
    <text evidence="11">RNA helicase.</text>
</comment>
<dbReference type="GO" id="GO:0004527">
    <property type="term" value="F:exonuclease activity"/>
    <property type="evidence" value="ECO:0007669"/>
    <property type="project" value="UniProtKB-KW"/>
</dbReference>
<dbReference type="SMART" id="SM00490">
    <property type="entry name" value="HELICc"/>
    <property type="match status" value="1"/>
</dbReference>
<dbReference type="CTD" id="1653"/>
<dbReference type="InterPro" id="IPR027417">
    <property type="entry name" value="P-loop_NTPase"/>
</dbReference>
<dbReference type="AlphaFoldDB" id="A0A0K2VE57"/>
<dbReference type="EC" id="3.6.4.13" evidence="11"/>
<dbReference type="InterPro" id="IPR014001">
    <property type="entry name" value="Helicase_ATP-bd"/>
</dbReference>
<evidence type="ECO:0000256" key="11">
    <source>
        <dbReference type="RuleBase" id="RU365068"/>
    </source>
</evidence>
<evidence type="ECO:0000256" key="8">
    <source>
        <dbReference type="ARBA" id="ARBA00022884"/>
    </source>
</evidence>
<name>A0A0K2VE57_LEPSM</name>
<proteinExistence type="inferred from homology"/>
<evidence type="ECO:0000256" key="2">
    <source>
        <dbReference type="ARBA" id="ARBA00022722"/>
    </source>
</evidence>
<dbReference type="GeneID" id="121119124"/>
<keyword evidence="8 11" id="KW-0694">RNA-binding</keyword>
<dbReference type="CDD" id="cd12873">
    <property type="entry name" value="SPRY_DDX1"/>
    <property type="match status" value="1"/>
</dbReference>
<dbReference type="Pfam" id="PF00271">
    <property type="entry name" value="Helicase_C"/>
    <property type="match status" value="1"/>
</dbReference>
<reference evidence="16" key="1">
    <citation type="submission" date="2014-05" db="EMBL/GenBank/DDBJ databases">
        <authorList>
            <person name="Chronopoulou M."/>
        </authorList>
    </citation>
    <scope>NUCLEOTIDE SEQUENCE</scope>
    <source>
        <tissue evidence="16">Whole organism</tissue>
    </source>
</reference>
<dbReference type="PANTHER" id="PTHR24031">
    <property type="entry name" value="RNA HELICASE"/>
    <property type="match status" value="1"/>
</dbReference>
<dbReference type="PROSITE" id="PS51195">
    <property type="entry name" value="Q_MOTIF"/>
    <property type="match status" value="1"/>
</dbReference>
<keyword evidence="3 11" id="KW-0547">Nucleotide-binding</keyword>
<dbReference type="Gene3D" id="2.60.120.920">
    <property type="match status" value="1"/>
</dbReference>
<dbReference type="RefSeq" id="XP_040569695.1">
    <property type="nucleotide sequence ID" value="XM_040713761.2"/>
</dbReference>
<feature type="short sequence motif" description="Q motif" evidence="10">
    <location>
        <begin position="2"/>
        <end position="30"/>
    </location>
</feature>
<dbReference type="PROSITE" id="PS51192">
    <property type="entry name" value="HELICASE_ATP_BIND_1"/>
    <property type="match status" value="1"/>
</dbReference>
<dbReference type="CDD" id="cd18787">
    <property type="entry name" value="SF2_C_DEAD"/>
    <property type="match status" value="1"/>
</dbReference>